<sequence length="365" mass="41123">MYSIRIQYAKGVTHMMPSAAGSREALNRARARRLSGDRTAAWYANVPSPYVTLARIRAVETSRHFVKMRYRSGDHSVSEKYVLPEIAAKSVQQEAGQEMQRSRFRCDALLKDLDRCRKELKRTKDQFHDALVASQDFNWNANKKSYFASFESLSAHRDDKGGHAATQKGKSTAFGPEEIDKVRIFIDLAAEVSPRERALREAAKMYKIPLFDAENIWKKFKKICAEGSSTMTKKEFEILLLQLLRVAAIRPSRLDEWWRSLDRHKKVPLSKEALRRISFEAEALSAKLASEALASSRKRREATIADHDSEMVSEVDAAEEDDLMRALAGGEKEALSGEQRVTLEDVIVAAKALGLALPLRGRAGP</sequence>
<dbReference type="GeneID" id="9062962"/>
<dbReference type="InParanoid" id="C5LWN8"/>
<evidence type="ECO:0000313" key="1">
    <source>
        <dbReference type="EMBL" id="EEQ98833.1"/>
    </source>
</evidence>
<keyword evidence="2" id="KW-1185">Reference proteome</keyword>
<organism evidence="2">
    <name type="scientific">Perkinsus marinus (strain ATCC 50983 / TXsc)</name>
    <dbReference type="NCBI Taxonomy" id="423536"/>
    <lineage>
        <taxon>Eukaryota</taxon>
        <taxon>Sar</taxon>
        <taxon>Alveolata</taxon>
        <taxon>Perkinsozoa</taxon>
        <taxon>Perkinsea</taxon>
        <taxon>Perkinsida</taxon>
        <taxon>Perkinsidae</taxon>
        <taxon>Perkinsus</taxon>
    </lineage>
</organism>
<evidence type="ECO:0008006" key="3">
    <source>
        <dbReference type="Google" id="ProtNLM"/>
    </source>
</evidence>
<dbReference type="EMBL" id="GG686213">
    <property type="protein sequence ID" value="EEQ98833.1"/>
    <property type="molecule type" value="Genomic_DNA"/>
</dbReference>
<evidence type="ECO:0000313" key="2">
    <source>
        <dbReference type="Proteomes" id="UP000007800"/>
    </source>
</evidence>
<protein>
    <recommendedName>
        <fullName evidence="3">EF-hand domain-containing protein</fullName>
    </recommendedName>
</protein>
<name>C5LWN8_PERM5</name>
<accession>C5LWN8</accession>
<dbReference type="Proteomes" id="UP000007800">
    <property type="component" value="Unassembled WGS sequence"/>
</dbReference>
<reference evidence="1 2" key="1">
    <citation type="submission" date="2008-07" db="EMBL/GenBank/DDBJ databases">
        <authorList>
            <person name="El-Sayed N."/>
            <person name="Caler E."/>
            <person name="Inman J."/>
            <person name="Amedeo P."/>
            <person name="Hass B."/>
            <person name="Wortman J."/>
        </authorList>
    </citation>
    <scope>NUCLEOTIDE SEQUENCE [LARGE SCALE GENOMIC DNA]</scope>
    <source>
        <strain evidence="2">ATCC 50983 / TXsc</strain>
    </source>
</reference>
<dbReference type="AlphaFoldDB" id="C5LWN8"/>
<proteinExistence type="predicted"/>
<gene>
    <name evidence="1" type="ORF">Pmar_PMAR007214</name>
</gene>
<dbReference type="RefSeq" id="XP_002766116.1">
    <property type="nucleotide sequence ID" value="XM_002766070.1"/>
</dbReference>